<dbReference type="STRING" id="1230456.C468_07572"/>
<dbReference type="CDD" id="cd00293">
    <property type="entry name" value="USP-like"/>
    <property type="match status" value="2"/>
</dbReference>
<dbReference type="PANTHER" id="PTHR46268">
    <property type="entry name" value="STRESS RESPONSE PROTEIN NHAX"/>
    <property type="match status" value="1"/>
</dbReference>
<name>M0P4A8_9EURY</name>
<dbReference type="InterPro" id="IPR006015">
    <property type="entry name" value="Universal_stress_UspA"/>
</dbReference>
<evidence type="ECO:0000259" key="3">
    <source>
        <dbReference type="Pfam" id="PF00582"/>
    </source>
</evidence>
<dbReference type="Gene3D" id="3.40.50.620">
    <property type="entry name" value="HUPs"/>
    <property type="match status" value="2"/>
</dbReference>
<comment type="caution">
    <text evidence="4">The sequence shown here is derived from an EMBL/GenBank/DDBJ whole genome shotgun (WGS) entry which is preliminary data.</text>
</comment>
<comment type="similarity">
    <text evidence="1">Belongs to the universal stress protein A family.</text>
</comment>
<proteinExistence type="inferred from homology"/>
<evidence type="ECO:0000313" key="5">
    <source>
        <dbReference type="Proteomes" id="UP000011546"/>
    </source>
</evidence>
<evidence type="ECO:0000313" key="4">
    <source>
        <dbReference type="EMBL" id="EMA64926.1"/>
    </source>
</evidence>
<dbReference type="InterPro" id="IPR014729">
    <property type="entry name" value="Rossmann-like_a/b/a_fold"/>
</dbReference>
<organism evidence="4 5">
    <name type="scientific">Halorubrum kocurii JCM 14978</name>
    <dbReference type="NCBI Taxonomy" id="1230456"/>
    <lineage>
        <taxon>Archaea</taxon>
        <taxon>Methanobacteriati</taxon>
        <taxon>Methanobacteriota</taxon>
        <taxon>Stenosarchaea group</taxon>
        <taxon>Halobacteria</taxon>
        <taxon>Halobacteriales</taxon>
        <taxon>Haloferacaceae</taxon>
        <taxon>Halorubrum</taxon>
    </lineage>
</organism>
<dbReference type="PATRIC" id="fig|1230456.3.peg.1488"/>
<dbReference type="Pfam" id="PF00582">
    <property type="entry name" value="Usp"/>
    <property type="match status" value="2"/>
</dbReference>
<keyword evidence="5" id="KW-1185">Reference proteome</keyword>
<feature type="region of interest" description="Disordered" evidence="2">
    <location>
        <begin position="275"/>
        <end position="317"/>
    </location>
</feature>
<dbReference type="InterPro" id="IPR006016">
    <property type="entry name" value="UspA"/>
</dbReference>
<accession>M0P4A8</accession>
<dbReference type="OrthoDB" id="105697at2157"/>
<feature type="compositionally biased region" description="Acidic residues" evidence="2">
    <location>
        <begin position="285"/>
        <end position="317"/>
    </location>
</feature>
<evidence type="ECO:0000256" key="2">
    <source>
        <dbReference type="SAM" id="MobiDB-lite"/>
    </source>
</evidence>
<reference evidence="4 5" key="1">
    <citation type="journal article" date="2014" name="PLoS Genet.">
        <title>Phylogenetically driven sequencing of extremely halophilic archaea reveals strategies for static and dynamic osmo-response.</title>
        <authorList>
            <person name="Becker E.A."/>
            <person name="Seitzer P.M."/>
            <person name="Tritt A."/>
            <person name="Larsen D."/>
            <person name="Krusor M."/>
            <person name="Yao A.I."/>
            <person name="Wu D."/>
            <person name="Madern D."/>
            <person name="Eisen J.A."/>
            <person name="Darling A.E."/>
            <person name="Facciotti M.T."/>
        </authorList>
    </citation>
    <scope>NUCLEOTIDE SEQUENCE [LARGE SCALE GENOMIC DNA]</scope>
    <source>
        <strain evidence="4 5">JCM 14978</strain>
    </source>
</reference>
<gene>
    <name evidence="4" type="ORF">C468_07572</name>
</gene>
<dbReference type="SUPFAM" id="SSF52402">
    <property type="entry name" value="Adenine nucleotide alpha hydrolases-like"/>
    <property type="match status" value="2"/>
</dbReference>
<dbReference type="PRINTS" id="PR01438">
    <property type="entry name" value="UNVRSLSTRESS"/>
</dbReference>
<dbReference type="RefSeq" id="WP_008848244.1">
    <property type="nucleotide sequence ID" value="NZ_AOJH01000049.1"/>
</dbReference>
<feature type="domain" description="UspA" evidence="3">
    <location>
        <begin position="148"/>
        <end position="283"/>
    </location>
</feature>
<evidence type="ECO:0000256" key="1">
    <source>
        <dbReference type="ARBA" id="ARBA00008791"/>
    </source>
</evidence>
<sequence>MFDRILFPTDGSDGASAAFEHVLDLASDHDATVHVLNVADTTHDSVTRIGREVVDVLEREGEEIVEAAADRAAERGVETVTDVLQGGVAETIATYADGHAIDLVVMPTRGRTGLDRLLLGSTTERVVRESTVPVLSVRPDGEPARYPYRNVLVPTDGSERARDALDRAVALAERAGATVHVLSVVGVGAVGTEAYGGVDAMVENTEEIVSEAAAAVEEAGVEAAEAVEVGSSAARGIRAYADENEIDLVVMGTQGRTGVERYLLGSVAERTVRTSSVPVLTVPDPGDEAGADEAEADDETGADEAEADDETEESDEG</sequence>
<dbReference type="AlphaFoldDB" id="M0P4A8"/>
<protein>
    <submittedName>
        <fullName evidence="4">UspA domain protein</fullName>
    </submittedName>
</protein>
<dbReference type="PANTHER" id="PTHR46268:SF6">
    <property type="entry name" value="UNIVERSAL STRESS PROTEIN UP12"/>
    <property type="match status" value="1"/>
</dbReference>
<dbReference type="EMBL" id="AOJH01000049">
    <property type="protein sequence ID" value="EMA64926.1"/>
    <property type="molecule type" value="Genomic_DNA"/>
</dbReference>
<feature type="domain" description="UspA" evidence="3">
    <location>
        <begin position="1"/>
        <end position="138"/>
    </location>
</feature>
<dbReference type="Proteomes" id="UP000011546">
    <property type="component" value="Unassembled WGS sequence"/>
</dbReference>